<evidence type="ECO:0000313" key="2">
    <source>
        <dbReference type="EMBL" id="CBK23241.2"/>
    </source>
</evidence>
<evidence type="ECO:0000313" key="3">
    <source>
        <dbReference type="Proteomes" id="UP000008312"/>
    </source>
</evidence>
<dbReference type="InParanoid" id="D8M5A2"/>
<dbReference type="Gene3D" id="2.20.110.10">
    <property type="entry name" value="Histone H3 K4-specific methyltransferase SET7/9 N-terminal domain"/>
    <property type="match status" value="1"/>
</dbReference>
<evidence type="ECO:0000256" key="1">
    <source>
        <dbReference type="SAM" id="Phobius"/>
    </source>
</evidence>
<dbReference type="SUPFAM" id="SSF82185">
    <property type="entry name" value="Histone H3 K4-specific methyltransferase SET7/9 N-terminal domain"/>
    <property type="match status" value="1"/>
</dbReference>
<evidence type="ECO:0008006" key="4">
    <source>
        <dbReference type="Google" id="ProtNLM"/>
    </source>
</evidence>
<gene>
    <name evidence="2" type="ORF">GSBLH_T00003144001</name>
</gene>
<keyword evidence="1" id="KW-1133">Transmembrane helix</keyword>
<feature type="transmembrane region" description="Helical" evidence="1">
    <location>
        <begin position="322"/>
        <end position="345"/>
    </location>
</feature>
<organism evidence="2">
    <name type="scientific">Blastocystis hominis</name>
    <dbReference type="NCBI Taxonomy" id="12968"/>
    <lineage>
        <taxon>Eukaryota</taxon>
        <taxon>Sar</taxon>
        <taxon>Stramenopiles</taxon>
        <taxon>Bigyra</taxon>
        <taxon>Opalozoa</taxon>
        <taxon>Opalinata</taxon>
        <taxon>Blastocystidae</taxon>
        <taxon>Blastocystis</taxon>
    </lineage>
</organism>
<dbReference type="Proteomes" id="UP000008312">
    <property type="component" value="Unassembled WGS sequence"/>
</dbReference>
<name>D8M5A2_BLAHO</name>
<reference evidence="2" key="1">
    <citation type="submission" date="2010-02" db="EMBL/GenBank/DDBJ databases">
        <title>Sequencing and annotation of the Blastocystis hominis genome.</title>
        <authorList>
            <person name="Wincker P."/>
        </authorList>
    </citation>
    <scope>NUCLEOTIDE SEQUENCE</scope>
    <source>
        <strain evidence="2">Singapore isolate B</strain>
    </source>
</reference>
<keyword evidence="1" id="KW-0472">Membrane</keyword>
<keyword evidence="3" id="KW-1185">Reference proteome</keyword>
<dbReference type="RefSeq" id="XP_012897289.1">
    <property type="nucleotide sequence ID" value="XM_013041835.1"/>
</dbReference>
<keyword evidence="1" id="KW-0812">Transmembrane</keyword>
<dbReference type="AlphaFoldDB" id="D8M5A2"/>
<proteinExistence type="predicted"/>
<sequence>MVKPVKQQAGYSVDADLRNMSFKEDDVEEGENEESIWNHSILEEFPIMSVNSNEEKAICSIGFPHAGFVLEVGIMDGTFHGSAVIQDTDELVYAMFEYFQGKVNGACKLYYSSGELFFSGYLKDGYRSGRGQEFDKEGNIIFDGLFRNGYKIPQATQMIDKKNYWKEIGSDDRVVSICRKNERGENEGICYFYSRGELERISEWHNDVETRILYKFDGKIMREFIDNVLRYKGEYVQKPSMKIVRQGRGTWYAKDGVKVRYQGDFKRGLYHGKGYCTLGKCEIGEGWMCGIPKSVLWALYILMWILFVVYYLLWALVFPSHWVQFVVVATIFYTIAMFGPIILVMC</sequence>
<feature type="transmembrane region" description="Helical" evidence="1">
    <location>
        <begin position="295"/>
        <end position="316"/>
    </location>
</feature>
<dbReference type="GeneID" id="24920260"/>
<protein>
    <recommendedName>
        <fullName evidence="4">MORN repeat protein</fullName>
    </recommendedName>
</protein>
<dbReference type="EMBL" id="FN668657">
    <property type="protein sequence ID" value="CBK23241.2"/>
    <property type="molecule type" value="Genomic_DNA"/>
</dbReference>
<accession>D8M5A2</accession>